<evidence type="ECO:0000313" key="2">
    <source>
        <dbReference type="EMBL" id="CAE2266983.1"/>
    </source>
</evidence>
<proteinExistence type="predicted"/>
<dbReference type="AlphaFoldDB" id="A0A7S4JL96"/>
<evidence type="ECO:0008006" key="3">
    <source>
        <dbReference type="Google" id="ProtNLM"/>
    </source>
</evidence>
<gene>
    <name evidence="2" type="ORF">OAUR00152_LOCUS29474</name>
</gene>
<evidence type="ECO:0000256" key="1">
    <source>
        <dbReference type="SAM" id="SignalP"/>
    </source>
</evidence>
<reference evidence="2" key="1">
    <citation type="submission" date="2021-01" db="EMBL/GenBank/DDBJ databases">
        <authorList>
            <person name="Corre E."/>
            <person name="Pelletier E."/>
            <person name="Niang G."/>
            <person name="Scheremetjew M."/>
            <person name="Finn R."/>
            <person name="Kale V."/>
            <person name="Holt S."/>
            <person name="Cochrane G."/>
            <person name="Meng A."/>
            <person name="Brown T."/>
            <person name="Cohen L."/>
        </authorList>
    </citation>
    <scope>NUCLEOTIDE SEQUENCE</scope>
    <source>
        <strain evidence="2">Isolate 1302-5</strain>
    </source>
</reference>
<accession>A0A7S4JL96</accession>
<protein>
    <recommendedName>
        <fullName evidence="3">Pacifastin domain-containing protein</fullName>
    </recommendedName>
</protein>
<sequence length="145" mass="15235">MRVHVGAHSTLLQRLALGLLACFLLADPVASAKEFEGRGGSVTCPRDYFEVGCKGTGDMTKDGRIVQKESPQTTEFDCTEEPDGKLCKWSQCVDECKCMEGKGDCKLVGGSTQDTSPAAPFTHSSSGGTLIIACAAATAAWGTIL</sequence>
<feature type="signal peptide" evidence="1">
    <location>
        <begin position="1"/>
        <end position="32"/>
    </location>
</feature>
<keyword evidence="1" id="KW-0732">Signal</keyword>
<organism evidence="2">
    <name type="scientific">Odontella aurita</name>
    <dbReference type="NCBI Taxonomy" id="265563"/>
    <lineage>
        <taxon>Eukaryota</taxon>
        <taxon>Sar</taxon>
        <taxon>Stramenopiles</taxon>
        <taxon>Ochrophyta</taxon>
        <taxon>Bacillariophyta</taxon>
        <taxon>Mediophyceae</taxon>
        <taxon>Biddulphiophycidae</taxon>
        <taxon>Eupodiscales</taxon>
        <taxon>Odontellaceae</taxon>
        <taxon>Odontella</taxon>
    </lineage>
</organism>
<name>A0A7S4JL96_9STRA</name>
<feature type="chain" id="PRO_5031261574" description="Pacifastin domain-containing protein" evidence="1">
    <location>
        <begin position="33"/>
        <end position="145"/>
    </location>
</feature>
<dbReference type="EMBL" id="HBKQ01042813">
    <property type="protein sequence ID" value="CAE2266983.1"/>
    <property type="molecule type" value="Transcribed_RNA"/>
</dbReference>